<protein>
    <submittedName>
        <fullName evidence="2">DUF3810 domain-containing protein</fullName>
    </submittedName>
</protein>
<keyword evidence="1" id="KW-0472">Membrane</keyword>
<feature type="transmembrane region" description="Helical" evidence="1">
    <location>
        <begin position="72"/>
        <end position="89"/>
    </location>
</feature>
<dbReference type="InterPro" id="IPR024294">
    <property type="entry name" value="DUF3810"/>
</dbReference>
<name>A0A411DSM6_CHRID</name>
<gene>
    <name evidence="2" type="ORF">EU348_20245</name>
</gene>
<dbReference type="EMBL" id="CP035532">
    <property type="protein sequence ID" value="QBA23379.1"/>
    <property type="molecule type" value="Genomic_DNA"/>
</dbReference>
<sequence>MIKYLKAVVINITTNIYKKKRFWAGVLLAQFLLFYGFSKSKIMISFFERFFEFQKEVHQVMFSRVPFSVGDLIYIALGAFLLYCFITLFKKHQRNDSMIKILIVMNVFYFIYQIFWGMLYFQIPIIKKLSSQDEPDIGKAKKLALVYLEKCKATRQYVQEDSNGVFIITNLTSIQKEILNQQTKLPSYISDKKAPEILDIKPSLFKNVMSFTGILGYYNPFTAEAQYNAELPHTLIPFTTAHESSHQLGFAREQEANFVGYLIGIHSGNPELRYSTEFFTLKSLLRYIVEEDPEFVKNILRQYSPAMKRDRAYEKSFIFQHQGWLDKFFGFTNNLFLKSNQQEGSVTYSYFIDLLLNYEKT</sequence>
<evidence type="ECO:0000256" key="1">
    <source>
        <dbReference type="SAM" id="Phobius"/>
    </source>
</evidence>
<dbReference type="Pfam" id="PF12725">
    <property type="entry name" value="DUF3810"/>
    <property type="match status" value="1"/>
</dbReference>
<feature type="transmembrane region" description="Helical" evidence="1">
    <location>
        <begin position="21"/>
        <end position="38"/>
    </location>
</feature>
<accession>A0A411DSM6</accession>
<keyword evidence="1" id="KW-0812">Transmembrane</keyword>
<dbReference type="AlphaFoldDB" id="A0A411DSM6"/>
<reference evidence="2" key="1">
    <citation type="submission" date="2019-01" db="EMBL/GenBank/DDBJ databases">
        <title>Whole Genome Sequencing for Putative Detection of Antimicrobial Resistance and Potential Virulence Factors in Chryseobacterium indologenes isolated from Nile Tilapia in Tanzania.</title>
        <authorList>
            <person name="Mwega E."/>
            <person name="Mutoloki S."/>
            <person name="Mugimba K."/>
            <person name="Colquhoun D."/>
            <person name="Mdegela R."/>
            <person name="Evensen O."/>
            <person name="Wasteson Y."/>
        </authorList>
    </citation>
    <scope>NUCLEOTIDE SEQUENCE [LARGE SCALE GENOMIC DNA]</scope>
    <source>
        <strain evidence="2">StR 01</strain>
    </source>
</reference>
<keyword evidence="1" id="KW-1133">Transmembrane helix</keyword>
<evidence type="ECO:0000313" key="2">
    <source>
        <dbReference type="EMBL" id="QBA23379.1"/>
    </source>
</evidence>
<organism evidence="2">
    <name type="scientific">Chryseobacterium indologenes</name>
    <name type="common">Flavobacterium indologenes</name>
    <dbReference type="NCBI Taxonomy" id="253"/>
    <lineage>
        <taxon>Bacteria</taxon>
        <taxon>Pseudomonadati</taxon>
        <taxon>Bacteroidota</taxon>
        <taxon>Flavobacteriia</taxon>
        <taxon>Flavobacteriales</taxon>
        <taxon>Weeksellaceae</taxon>
        <taxon>Chryseobacterium group</taxon>
        <taxon>Chryseobacterium</taxon>
    </lineage>
</organism>
<feature type="transmembrane region" description="Helical" evidence="1">
    <location>
        <begin position="101"/>
        <end position="121"/>
    </location>
</feature>
<proteinExistence type="predicted"/>